<name>A0A0W8ICT9_9MICC</name>
<dbReference type="AlphaFoldDB" id="A0A0W8ICT9"/>
<sequence length="184" mass="20233">MDPISELLAEAKAAATALAGMPTPDKWRWATVTSAYPDEYRVRFDAQTTEHPVIAPEPCRPGDRVLCARMGRQTIISKVITRAWRYPTLLNGWDKGDGSHRELAYRRQGDLVFWRGVVYGGAGVNAICTVDQDCRPIDGLAAMNGGWGTENRNIRVAADGNVLLSNSSYSSSWTSFDGAYYSVV</sequence>
<comment type="caution">
    <text evidence="1">The sequence shown here is derived from an EMBL/GenBank/DDBJ whole genome shotgun (WGS) entry which is preliminary data.</text>
</comment>
<reference evidence="2" key="1">
    <citation type="submission" date="2015-12" db="EMBL/GenBank/DDBJ databases">
        <authorList>
            <person name="Nair G.R."/>
            <person name="Kaur G."/>
            <person name="Mayilraj S."/>
        </authorList>
    </citation>
    <scope>NUCLEOTIDE SEQUENCE [LARGE SCALE GENOMIC DNA]</scope>
    <source>
        <strain evidence="2">CD08_7</strain>
    </source>
</reference>
<protein>
    <submittedName>
        <fullName evidence="1">Uncharacterized protein</fullName>
    </submittedName>
</protein>
<gene>
    <name evidence="1" type="ORF">AVL63_04405</name>
</gene>
<evidence type="ECO:0000313" key="2">
    <source>
        <dbReference type="Proteomes" id="UP000054023"/>
    </source>
</evidence>
<organism evidence="1 2">
    <name type="scientific">Nesterenkonia jeotgali</name>
    <dbReference type="NCBI Taxonomy" id="317018"/>
    <lineage>
        <taxon>Bacteria</taxon>
        <taxon>Bacillati</taxon>
        <taxon>Actinomycetota</taxon>
        <taxon>Actinomycetes</taxon>
        <taxon>Micrococcales</taxon>
        <taxon>Micrococcaceae</taxon>
        <taxon>Nesterenkonia</taxon>
    </lineage>
</organism>
<dbReference type="Proteomes" id="UP000054023">
    <property type="component" value="Unassembled WGS sequence"/>
</dbReference>
<evidence type="ECO:0000313" key="1">
    <source>
        <dbReference type="EMBL" id="KUG57770.1"/>
    </source>
</evidence>
<dbReference type="RefSeq" id="WP_058889004.1">
    <property type="nucleotide sequence ID" value="NZ_LQBM01000004.1"/>
</dbReference>
<keyword evidence="2" id="KW-1185">Reference proteome</keyword>
<dbReference type="OrthoDB" id="2667186at2"/>
<dbReference type="EMBL" id="LQBM01000004">
    <property type="protein sequence ID" value="KUG57770.1"/>
    <property type="molecule type" value="Genomic_DNA"/>
</dbReference>
<dbReference type="STRING" id="317018.AVL63_04405"/>
<accession>A0A0W8ICT9</accession>
<proteinExistence type="predicted"/>